<evidence type="ECO:0008006" key="4">
    <source>
        <dbReference type="Google" id="ProtNLM"/>
    </source>
</evidence>
<dbReference type="RefSeq" id="WP_184117042.1">
    <property type="nucleotide sequence ID" value="NZ_JACHNY010000019.1"/>
</dbReference>
<sequence>MYRLAAFLLLFLAACDPLGSTSRDEVAWANSPDGRTHAILLQTNGGATTSFGYLVELHPADHQGEPPVSAGNLYGAVRSDCAYGVDLHWLEPRTLALRFDRAKQVRVPSSVVVGGRQVRIVPQPRYKNDAAPCGEMLASGGMFKGN</sequence>
<proteinExistence type="predicted"/>
<accession>A0A7W7F091</accession>
<evidence type="ECO:0000313" key="2">
    <source>
        <dbReference type="EMBL" id="MBB4619924.1"/>
    </source>
</evidence>
<comment type="caution">
    <text evidence="2">The sequence shown here is derived from an EMBL/GenBank/DDBJ whole genome shotgun (WGS) entry which is preliminary data.</text>
</comment>
<dbReference type="AlphaFoldDB" id="A0A7W7F091"/>
<keyword evidence="3" id="KW-1185">Reference proteome</keyword>
<dbReference type="Proteomes" id="UP000574769">
    <property type="component" value="Unassembled WGS sequence"/>
</dbReference>
<gene>
    <name evidence="2" type="ORF">GGQ96_004084</name>
</gene>
<name>A0A7W7F091_9SPHN</name>
<organism evidence="2 3">
    <name type="scientific">Sphingomonas abaci</name>
    <dbReference type="NCBI Taxonomy" id="237611"/>
    <lineage>
        <taxon>Bacteria</taxon>
        <taxon>Pseudomonadati</taxon>
        <taxon>Pseudomonadota</taxon>
        <taxon>Alphaproteobacteria</taxon>
        <taxon>Sphingomonadales</taxon>
        <taxon>Sphingomonadaceae</taxon>
        <taxon>Sphingomonas</taxon>
    </lineage>
</organism>
<protein>
    <recommendedName>
        <fullName evidence="4">Lipoprotein</fullName>
    </recommendedName>
</protein>
<dbReference type="EMBL" id="JACHNY010000019">
    <property type="protein sequence ID" value="MBB4619924.1"/>
    <property type="molecule type" value="Genomic_DNA"/>
</dbReference>
<feature type="chain" id="PRO_5031199400" description="Lipoprotein" evidence="1">
    <location>
        <begin position="20"/>
        <end position="146"/>
    </location>
</feature>
<feature type="signal peptide" evidence="1">
    <location>
        <begin position="1"/>
        <end position="19"/>
    </location>
</feature>
<evidence type="ECO:0000256" key="1">
    <source>
        <dbReference type="SAM" id="SignalP"/>
    </source>
</evidence>
<reference evidence="2 3" key="1">
    <citation type="submission" date="2020-08" db="EMBL/GenBank/DDBJ databases">
        <title>Genomic Encyclopedia of Type Strains, Phase IV (KMG-IV): sequencing the most valuable type-strain genomes for metagenomic binning, comparative biology and taxonomic classification.</title>
        <authorList>
            <person name="Goeker M."/>
        </authorList>
    </citation>
    <scope>NUCLEOTIDE SEQUENCE [LARGE SCALE GENOMIC DNA]</scope>
    <source>
        <strain evidence="2 3">DSM 15867</strain>
    </source>
</reference>
<dbReference type="PROSITE" id="PS51257">
    <property type="entry name" value="PROKAR_LIPOPROTEIN"/>
    <property type="match status" value="1"/>
</dbReference>
<keyword evidence="1" id="KW-0732">Signal</keyword>
<evidence type="ECO:0000313" key="3">
    <source>
        <dbReference type="Proteomes" id="UP000574769"/>
    </source>
</evidence>